<dbReference type="GO" id="GO:0009279">
    <property type="term" value="C:cell outer membrane"/>
    <property type="evidence" value="ECO:0007669"/>
    <property type="project" value="UniProtKB-SubCell"/>
</dbReference>
<dbReference type="InterPro" id="IPR036942">
    <property type="entry name" value="Beta-barrel_TonB_sf"/>
</dbReference>
<dbReference type="Pfam" id="PF07715">
    <property type="entry name" value="Plug"/>
    <property type="match status" value="1"/>
</dbReference>
<comment type="caution">
    <text evidence="8">The sequence shown here is derived from an EMBL/GenBank/DDBJ whole genome shotgun (WGS) entry which is preliminary data.</text>
</comment>
<dbReference type="Gene3D" id="2.40.170.20">
    <property type="entry name" value="TonB-dependent receptor, beta-barrel domain"/>
    <property type="match status" value="1"/>
</dbReference>
<dbReference type="InterPro" id="IPR010916">
    <property type="entry name" value="TonB_box_CS"/>
</dbReference>
<proteinExistence type="inferred from homology"/>
<evidence type="ECO:0000259" key="7">
    <source>
        <dbReference type="Pfam" id="PF07715"/>
    </source>
</evidence>
<dbReference type="PROSITE" id="PS00430">
    <property type="entry name" value="TONB_DEPENDENT_REC_1"/>
    <property type="match status" value="1"/>
</dbReference>
<evidence type="ECO:0000313" key="8">
    <source>
        <dbReference type="EMBL" id="MBB2171806.1"/>
    </source>
</evidence>
<dbReference type="InterPro" id="IPR000531">
    <property type="entry name" value="Beta-barrel_TonB"/>
</dbReference>
<dbReference type="AlphaFoldDB" id="A0A7W4NZA9"/>
<keyword evidence="3 5" id="KW-0472">Membrane</keyword>
<protein>
    <submittedName>
        <fullName evidence="8">TonB-dependent receptor</fullName>
    </submittedName>
</protein>
<evidence type="ECO:0000256" key="1">
    <source>
        <dbReference type="ARBA" id="ARBA00004442"/>
    </source>
</evidence>
<evidence type="ECO:0000256" key="2">
    <source>
        <dbReference type="ARBA" id="ARBA00022729"/>
    </source>
</evidence>
<keyword evidence="9" id="KW-1185">Reference proteome</keyword>
<accession>A0A7W4NZA9</accession>
<evidence type="ECO:0000256" key="3">
    <source>
        <dbReference type="ARBA" id="ARBA00023136"/>
    </source>
</evidence>
<dbReference type="InterPro" id="IPR012910">
    <property type="entry name" value="Plug_dom"/>
</dbReference>
<evidence type="ECO:0000256" key="4">
    <source>
        <dbReference type="ARBA" id="ARBA00023237"/>
    </source>
</evidence>
<comment type="subcellular location">
    <subcellularLocation>
        <location evidence="1 5">Cell outer membrane</location>
    </subcellularLocation>
</comment>
<dbReference type="SUPFAM" id="SSF56935">
    <property type="entry name" value="Porins"/>
    <property type="match status" value="1"/>
</dbReference>
<dbReference type="PANTHER" id="PTHR47234:SF3">
    <property type="entry name" value="SECRETIN_TONB SHORT N-TERMINAL DOMAIN-CONTAINING PROTEIN"/>
    <property type="match status" value="1"/>
</dbReference>
<comment type="similarity">
    <text evidence="5">Belongs to the TonB-dependent receptor family.</text>
</comment>
<feature type="domain" description="TonB-dependent receptor-like beta-barrel" evidence="6">
    <location>
        <begin position="311"/>
        <end position="792"/>
    </location>
</feature>
<name>A0A7W4NZA9_9PROT</name>
<dbReference type="Gene3D" id="2.170.130.10">
    <property type="entry name" value="TonB-dependent receptor, plug domain"/>
    <property type="match status" value="1"/>
</dbReference>
<dbReference type="Proteomes" id="UP000577891">
    <property type="component" value="Unassembled WGS sequence"/>
</dbReference>
<dbReference type="RefSeq" id="WP_182978396.1">
    <property type="nucleotide sequence ID" value="NZ_BAABGB010000013.1"/>
</dbReference>
<dbReference type="Pfam" id="PF00593">
    <property type="entry name" value="TonB_dep_Rec_b-barrel"/>
    <property type="match status" value="1"/>
</dbReference>
<gene>
    <name evidence="8" type="ORF">HLH35_06670</name>
</gene>
<keyword evidence="4" id="KW-0998">Cell outer membrane</keyword>
<keyword evidence="8" id="KW-0675">Receptor</keyword>
<feature type="domain" description="TonB-dependent receptor plug" evidence="7">
    <location>
        <begin position="72"/>
        <end position="192"/>
    </location>
</feature>
<evidence type="ECO:0000313" key="9">
    <source>
        <dbReference type="Proteomes" id="UP000577891"/>
    </source>
</evidence>
<keyword evidence="5" id="KW-0798">TonB box</keyword>
<reference evidence="8 9" key="1">
    <citation type="submission" date="2020-04" db="EMBL/GenBank/DDBJ databases">
        <title>Description of novel Gluconacetobacter.</title>
        <authorList>
            <person name="Sombolestani A."/>
        </authorList>
    </citation>
    <scope>NUCLEOTIDE SEQUENCE [LARGE SCALE GENOMIC DNA]</scope>
    <source>
        <strain evidence="8 9">LMG 27724</strain>
    </source>
</reference>
<dbReference type="InterPro" id="IPR037066">
    <property type="entry name" value="Plug_dom_sf"/>
</dbReference>
<dbReference type="EMBL" id="JABEQE010000004">
    <property type="protein sequence ID" value="MBB2171806.1"/>
    <property type="molecule type" value="Genomic_DNA"/>
</dbReference>
<evidence type="ECO:0000259" key="6">
    <source>
        <dbReference type="Pfam" id="PF00593"/>
    </source>
</evidence>
<sequence>MTARNFLPRRVNLFALLLASASEVALCMSGRVAHADDLLKSTVSDADEAGESISVQAARSGAATVLSDSTRRHSTTNVTVVSGQQLLQTGQTSVVAALAQMAPALNSPPSAGIGSNNLARVMILRNLGVDETLILVNGKRRHLGANFGLGVGPASGSDPADIGLIPISAIDHIEIITEGATALYGQEAIGGAVNIVLKSNINKGSFTLQDSGYYAGDGVGIDGYGDYGVALGSHGGYLDFAGQVSHQQPTVRSGPNTTQKYFAMPDGSLDPREAKLGDEVNRIQGLNRSMLETFSVNAMVPLSDRVELYNTTTYAHRTVETPGFFRNPNADANVRAIFPNGYNPKLTYEENDFQVNGGLRARNVVGWNWDFYVLYGRDQLRSGAYDTLSPTFGLNSQTTFYDGSFITSDLSAGFKASRGISLPFLVKPLAVEFGGEYRHDTYQMTVGDYQSYANGGVPILDGPHKGNLASPGASAYSGTPPSSAGNHYRDIFDGHINLDGWITPKWEITAGGHAVNYSDTITAYTGSIGTRYNFNSRWAIRGSVNTGYRPPTLAGLYYSTIFSSPGYQTLYASSVSQVAHLLGAEGRKGEYSRSFSLGIDATPVDNFHLTANIYRISINDRLESTSNFGGTSIEDLLASVGVVGVRYMQYYTNPVDTTTNGADVNATYLWNLANGHSLQFGFYANVADTEISRYRSTPSILAAYGQQYYNQFAQNDLLRTSPKNRETWSLTWHKGRYTIGLQELRYGSVIYIINPSDPANLWTKVRPQWNTDLSFDVALTRRAHLTVGANNLFDKYPTRVSRKASAPTGSFQYATFSPSGFMGGYYYAKFSMTF</sequence>
<keyword evidence="2" id="KW-0732">Signal</keyword>
<dbReference type="PANTHER" id="PTHR47234">
    <property type="match status" value="1"/>
</dbReference>
<evidence type="ECO:0000256" key="5">
    <source>
        <dbReference type="RuleBase" id="RU003357"/>
    </source>
</evidence>
<organism evidence="8 9">
    <name type="scientific">Gluconacetobacter asukensis</name>
    <dbReference type="NCBI Taxonomy" id="1017181"/>
    <lineage>
        <taxon>Bacteria</taxon>
        <taxon>Pseudomonadati</taxon>
        <taxon>Pseudomonadota</taxon>
        <taxon>Alphaproteobacteria</taxon>
        <taxon>Acetobacterales</taxon>
        <taxon>Acetobacteraceae</taxon>
        <taxon>Gluconacetobacter</taxon>
    </lineage>
</organism>